<proteinExistence type="predicted"/>
<organism evidence="1 2">
    <name type="scientific">Thermohalobaculum xanthum</name>
    <dbReference type="NCBI Taxonomy" id="2753746"/>
    <lineage>
        <taxon>Bacteria</taxon>
        <taxon>Pseudomonadati</taxon>
        <taxon>Pseudomonadota</taxon>
        <taxon>Alphaproteobacteria</taxon>
        <taxon>Rhodobacterales</taxon>
        <taxon>Paracoccaceae</taxon>
        <taxon>Thermohalobaculum</taxon>
    </lineage>
</organism>
<evidence type="ECO:0000313" key="1">
    <source>
        <dbReference type="EMBL" id="MBK0399063.1"/>
    </source>
</evidence>
<protein>
    <submittedName>
        <fullName evidence="1">Uncharacterized protein</fullName>
    </submittedName>
</protein>
<keyword evidence="2" id="KW-1185">Reference proteome</keyword>
<dbReference type="Proteomes" id="UP000655420">
    <property type="component" value="Unassembled WGS sequence"/>
</dbReference>
<dbReference type="InterPro" id="IPR036388">
    <property type="entry name" value="WH-like_DNA-bd_sf"/>
</dbReference>
<gene>
    <name evidence="1" type="ORF">H0I76_07670</name>
</gene>
<dbReference type="InterPro" id="IPR036390">
    <property type="entry name" value="WH_DNA-bd_sf"/>
</dbReference>
<evidence type="ECO:0000313" key="2">
    <source>
        <dbReference type="Proteomes" id="UP000655420"/>
    </source>
</evidence>
<name>A0A8J7M789_9RHOB</name>
<dbReference type="EMBL" id="JAEHHL010000004">
    <property type="protein sequence ID" value="MBK0399063.1"/>
    <property type="molecule type" value="Genomic_DNA"/>
</dbReference>
<sequence length="305" mass="32455">MGETHAERIMALLAQSPELNDDEIAEKLCIKPRQTVNQICRRLEQRGALERRVGAAGKIVNVLASAGPVAAAKPPPSSQPARKLASGEEKVLVPERFDRTLLIMPCSKGKRNGGVAANSGPCLADKIAPELAAELISARKNAAMKTSLDEAALMPAWQRYSGSLYRAGAGAVAHLLKEKMHIIILSGGYGAVLAGEPIGNYDQPLKTSWWPGKLLQRVLLSYASVQGIRTVRAFASSTSPYSSVLRGIRWDEAGIEDALLVTPEAKPGGTHKSPASIGEAVAALAARNLRSDWKSSYGLGLEFDG</sequence>
<dbReference type="AlphaFoldDB" id="A0A8J7M789"/>
<accession>A0A8J7M789</accession>
<dbReference type="Gene3D" id="1.10.10.10">
    <property type="entry name" value="Winged helix-like DNA-binding domain superfamily/Winged helix DNA-binding domain"/>
    <property type="match status" value="1"/>
</dbReference>
<comment type="caution">
    <text evidence="1">The sequence shown here is derived from an EMBL/GenBank/DDBJ whole genome shotgun (WGS) entry which is preliminary data.</text>
</comment>
<dbReference type="SUPFAM" id="SSF46785">
    <property type="entry name" value="Winged helix' DNA-binding domain"/>
    <property type="match status" value="1"/>
</dbReference>
<dbReference type="RefSeq" id="WP_200608975.1">
    <property type="nucleotide sequence ID" value="NZ_JAEHHL010000004.1"/>
</dbReference>
<reference evidence="1" key="1">
    <citation type="submission" date="2020-12" db="EMBL/GenBank/DDBJ databases">
        <title>Bacterial taxonomy.</title>
        <authorList>
            <person name="Pan X."/>
        </authorList>
    </citation>
    <scope>NUCLEOTIDE SEQUENCE</scope>
    <source>
        <strain evidence="1">M0105</strain>
    </source>
</reference>